<reference evidence="2 3" key="1">
    <citation type="submission" date="2022-07" db="EMBL/GenBank/DDBJ databases">
        <authorList>
            <person name="Xamxidin M."/>
            <person name="Wu M."/>
        </authorList>
    </citation>
    <scope>NUCLEOTIDE SEQUENCE [LARGE SCALE GENOMIC DNA]</scope>
    <source>
        <strain evidence="2 3">NBRC 111650</strain>
    </source>
</reference>
<organism evidence="2 3">
    <name type="scientific">Limnobacter humi</name>
    <dbReference type="NCBI Taxonomy" id="1778671"/>
    <lineage>
        <taxon>Bacteria</taxon>
        <taxon>Pseudomonadati</taxon>
        <taxon>Pseudomonadota</taxon>
        <taxon>Betaproteobacteria</taxon>
        <taxon>Burkholderiales</taxon>
        <taxon>Burkholderiaceae</taxon>
        <taxon>Limnobacter</taxon>
    </lineage>
</organism>
<keyword evidence="1" id="KW-1133">Transmembrane helix</keyword>
<gene>
    <name evidence="2" type="ORF">NQT62_03835</name>
</gene>
<evidence type="ECO:0000313" key="3">
    <source>
        <dbReference type="Proteomes" id="UP001204142"/>
    </source>
</evidence>
<keyword evidence="3" id="KW-1185">Reference proteome</keyword>
<comment type="caution">
    <text evidence="2">The sequence shown here is derived from an EMBL/GenBank/DDBJ whole genome shotgun (WGS) entry which is preliminary data.</text>
</comment>
<dbReference type="Proteomes" id="UP001204142">
    <property type="component" value="Unassembled WGS sequence"/>
</dbReference>
<accession>A0ABT1WDH5</accession>
<evidence type="ECO:0000313" key="2">
    <source>
        <dbReference type="EMBL" id="MCQ8895572.1"/>
    </source>
</evidence>
<evidence type="ECO:0000256" key="1">
    <source>
        <dbReference type="SAM" id="Phobius"/>
    </source>
</evidence>
<feature type="transmembrane region" description="Helical" evidence="1">
    <location>
        <begin position="20"/>
        <end position="40"/>
    </location>
</feature>
<proteinExistence type="predicted"/>
<evidence type="ECO:0008006" key="4">
    <source>
        <dbReference type="Google" id="ProtNLM"/>
    </source>
</evidence>
<name>A0ABT1WDH5_9BURK</name>
<dbReference type="EMBL" id="JANIGO010000001">
    <property type="protein sequence ID" value="MCQ8895572.1"/>
    <property type="molecule type" value="Genomic_DNA"/>
</dbReference>
<keyword evidence="1" id="KW-0812">Transmembrane</keyword>
<sequence length="69" mass="7859">MSLFNGVMLSDVMLSDVMFWREVITVGAFGLFVGIVMWSYSRKRNTEFQEVSMRVIHDDDSDFTGGGRS</sequence>
<dbReference type="RefSeq" id="WP_256763255.1">
    <property type="nucleotide sequence ID" value="NZ_JANIGO010000001.1"/>
</dbReference>
<protein>
    <recommendedName>
        <fullName evidence="4">Cbb3-type cytochrome c oxidase subunit 3</fullName>
    </recommendedName>
</protein>
<keyword evidence="1" id="KW-0472">Membrane</keyword>